<comment type="caution">
    <text evidence="4">The sequence shown here is derived from an EMBL/GenBank/DDBJ whole genome shotgun (WGS) entry which is preliminary data.</text>
</comment>
<protein>
    <submittedName>
        <fullName evidence="4">Uncharacterized protein</fullName>
    </submittedName>
</protein>
<evidence type="ECO:0000256" key="3">
    <source>
        <dbReference type="SAM" id="SignalP"/>
    </source>
</evidence>
<organism evidence="4 5">
    <name type="scientific">Ridgeia piscesae</name>
    <name type="common">Tubeworm</name>
    <dbReference type="NCBI Taxonomy" id="27915"/>
    <lineage>
        <taxon>Eukaryota</taxon>
        <taxon>Metazoa</taxon>
        <taxon>Spiralia</taxon>
        <taxon>Lophotrochozoa</taxon>
        <taxon>Annelida</taxon>
        <taxon>Polychaeta</taxon>
        <taxon>Sedentaria</taxon>
        <taxon>Canalipalpata</taxon>
        <taxon>Sabellida</taxon>
        <taxon>Siboglinidae</taxon>
        <taxon>Ridgeia</taxon>
    </lineage>
</organism>
<keyword evidence="2" id="KW-1133">Transmembrane helix</keyword>
<dbReference type="Proteomes" id="UP001209878">
    <property type="component" value="Unassembled WGS sequence"/>
</dbReference>
<feature type="chain" id="PRO_5042032316" evidence="3">
    <location>
        <begin position="23"/>
        <end position="156"/>
    </location>
</feature>
<keyword evidence="2" id="KW-0812">Transmembrane</keyword>
<keyword evidence="2" id="KW-0472">Membrane</keyword>
<evidence type="ECO:0000313" key="5">
    <source>
        <dbReference type="Proteomes" id="UP001209878"/>
    </source>
</evidence>
<feature type="signal peptide" evidence="3">
    <location>
        <begin position="1"/>
        <end position="22"/>
    </location>
</feature>
<dbReference type="Gene3D" id="4.10.1290.10">
    <property type="entry name" value="Tumor necrosis factor receptor superfamily"/>
    <property type="match status" value="1"/>
</dbReference>
<evidence type="ECO:0000256" key="1">
    <source>
        <dbReference type="SAM" id="MobiDB-lite"/>
    </source>
</evidence>
<gene>
    <name evidence="4" type="ORF">NP493_27g07034</name>
</gene>
<evidence type="ECO:0000313" key="4">
    <source>
        <dbReference type="EMBL" id="KAK2192658.1"/>
    </source>
</evidence>
<name>A0AAD9PDJ0_RIDPI</name>
<proteinExistence type="predicted"/>
<dbReference type="EMBL" id="JAODUO010000026">
    <property type="protein sequence ID" value="KAK2192658.1"/>
    <property type="molecule type" value="Genomic_DNA"/>
</dbReference>
<feature type="region of interest" description="Disordered" evidence="1">
    <location>
        <begin position="121"/>
        <end position="156"/>
    </location>
</feature>
<evidence type="ECO:0000256" key="2">
    <source>
        <dbReference type="SAM" id="Phobius"/>
    </source>
</evidence>
<reference evidence="4" key="1">
    <citation type="journal article" date="2023" name="Mol. Biol. Evol.">
        <title>Third-Generation Sequencing Reveals the Adaptive Role of the Epigenome in Three Deep-Sea Polychaetes.</title>
        <authorList>
            <person name="Perez M."/>
            <person name="Aroh O."/>
            <person name="Sun Y."/>
            <person name="Lan Y."/>
            <person name="Juniper S.K."/>
            <person name="Young C.R."/>
            <person name="Angers B."/>
            <person name="Qian P.Y."/>
        </authorList>
    </citation>
    <scope>NUCLEOTIDE SEQUENCE</scope>
    <source>
        <strain evidence="4">R07B-5</strain>
    </source>
</reference>
<keyword evidence="5" id="KW-1185">Reference proteome</keyword>
<keyword evidence="3" id="KW-0732">Signal</keyword>
<dbReference type="AlphaFoldDB" id="A0AAD9PDJ0"/>
<feature type="transmembrane region" description="Helical" evidence="2">
    <location>
        <begin position="86"/>
        <end position="110"/>
    </location>
</feature>
<sequence>MKFSMWKRLVMVLMILGSLADGERYKIPCKEGQYLDGLLHICTDCAVACHVPASQDCQKLCPGWPIISVDSSPSTESPPAVRTNTLVSVVVVLSTLATVVILVTGVIWWVQRRRLTVTRGQENGEAGNLRDHEDGENVQAMEEQDDNLEPAQEVGV</sequence>
<accession>A0AAD9PDJ0</accession>